<evidence type="ECO:0000313" key="10">
    <source>
        <dbReference type="Proteomes" id="UP001519924"/>
    </source>
</evidence>
<dbReference type="GO" id="GO:0003677">
    <property type="term" value="F:DNA binding"/>
    <property type="evidence" value="ECO:0007669"/>
    <property type="project" value="UniProtKB-KW"/>
</dbReference>
<dbReference type="SUPFAM" id="SSF75625">
    <property type="entry name" value="YebC-like"/>
    <property type="match status" value="1"/>
</dbReference>
<dbReference type="InterPro" id="IPR049083">
    <property type="entry name" value="TACO1_YebC_N"/>
</dbReference>
<evidence type="ECO:0000259" key="8">
    <source>
        <dbReference type="Pfam" id="PF20772"/>
    </source>
</evidence>
<evidence type="ECO:0000256" key="4">
    <source>
        <dbReference type="ARBA" id="ARBA00023125"/>
    </source>
</evidence>
<dbReference type="PANTHER" id="PTHR12532:SF6">
    <property type="entry name" value="TRANSCRIPTIONAL REGULATORY PROTEIN YEBC-RELATED"/>
    <property type="match status" value="1"/>
</dbReference>
<accession>A0ABS7F3H9</accession>
<name>A0ABS7F3H9_9PROT</name>
<dbReference type="Pfam" id="PF20772">
    <property type="entry name" value="TACO1_YebC_N"/>
    <property type="match status" value="1"/>
</dbReference>
<feature type="domain" description="TACO1/YebC-like second and third" evidence="7">
    <location>
        <begin position="82"/>
        <end position="237"/>
    </location>
</feature>
<dbReference type="InterPro" id="IPR002876">
    <property type="entry name" value="Transcrip_reg_TACO1-like"/>
</dbReference>
<dbReference type="InterPro" id="IPR048300">
    <property type="entry name" value="TACO1_YebC-like_2nd/3rd_dom"/>
</dbReference>
<reference evidence="9 10" key="1">
    <citation type="submission" date="2021-08" db="EMBL/GenBank/DDBJ databases">
        <title>Caldovatus sediminis gen. nov., sp. nov., a moderately thermophilic bacterium isolated from a hot spring.</title>
        <authorList>
            <person name="Hu C.-J."/>
            <person name="Li W.-J."/>
            <person name="Xian W.-D."/>
        </authorList>
    </citation>
    <scope>NUCLEOTIDE SEQUENCE [LARGE SCALE GENOMIC DNA]</scope>
    <source>
        <strain evidence="9 10">SYSU G05006</strain>
    </source>
</reference>
<dbReference type="EMBL" id="JAHZUY010000028">
    <property type="protein sequence ID" value="MBW8270049.1"/>
    <property type="molecule type" value="Genomic_DNA"/>
</dbReference>
<keyword evidence="5 6" id="KW-0804">Transcription</keyword>
<dbReference type="NCBIfam" id="NF001030">
    <property type="entry name" value="PRK00110.1"/>
    <property type="match status" value="1"/>
</dbReference>
<dbReference type="RefSeq" id="WP_220117797.1">
    <property type="nucleotide sequence ID" value="NZ_JAHZUY010000028.1"/>
</dbReference>
<dbReference type="PANTHER" id="PTHR12532">
    <property type="entry name" value="TRANSLATIONAL ACTIVATOR OF CYTOCHROME C OXIDASE 1"/>
    <property type="match status" value="1"/>
</dbReference>
<keyword evidence="10" id="KW-1185">Reference proteome</keyword>
<evidence type="ECO:0000313" key="9">
    <source>
        <dbReference type="EMBL" id="MBW8270049.1"/>
    </source>
</evidence>
<dbReference type="InterPro" id="IPR017856">
    <property type="entry name" value="Integrase-like_N"/>
</dbReference>
<gene>
    <name evidence="9" type="ORF">K1J50_11180</name>
</gene>
<comment type="subcellular location">
    <subcellularLocation>
        <location evidence="6">Cytoplasm</location>
    </subcellularLocation>
</comment>
<dbReference type="NCBIfam" id="NF009044">
    <property type="entry name" value="PRK12378.1"/>
    <property type="match status" value="1"/>
</dbReference>
<dbReference type="InterPro" id="IPR026564">
    <property type="entry name" value="Transcrip_reg_TACO1-like_dom3"/>
</dbReference>
<dbReference type="Proteomes" id="UP001519924">
    <property type="component" value="Unassembled WGS sequence"/>
</dbReference>
<sequence>MAGHSQFKNIMHRKGAQDAKRARTFAKLIREITVAARQGLPDPAANPRLRAAVNAARAANMPRDTVERAIRRAHQGGPGENYEEVRYEGYGPGGVAIIVEALTDNRNRTAGDLRAIFAKNGGVLGETNSVAFQFERLGVIRYPASAASPEAMLEAAIEAGAADVDSSADGHEVRTSPEDLFAVRDSLEARFGPAEAARLEWRPITTVTLDEEQAAAVIKLLDALEEHDDVQQVYANYEVPEAVMQRLSSAA</sequence>
<dbReference type="Gene3D" id="3.30.70.980">
    <property type="match status" value="2"/>
</dbReference>
<keyword evidence="4 6" id="KW-0238">DNA-binding</keyword>
<protein>
    <recommendedName>
        <fullName evidence="6">Probable transcriptional regulatory protein K1J50_11180</fullName>
    </recommendedName>
</protein>
<dbReference type="NCBIfam" id="TIGR01033">
    <property type="entry name" value="YebC/PmpR family DNA-binding transcriptional regulator"/>
    <property type="match status" value="1"/>
</dbReference>
<keyword evidence="2 6" id="KW-0963">Cytoplasm</keyword>
<dbReference type="Pfam" id="PF01709">
    <property type="entry name" value="Transcrip_reg"/>
    <property type="match status" value="1"/>
</dbReference>
<evidence type="ECO:0000256" key="5">
    <source>
        <dbReference type="ARBA" id="ARBA00023163"/>
    </source>
</evidence>
<feature type="domain" description="TACO1/YebC-like N-terminal" evidence="8">
    <location>
        <begin position="5"/>
        <end position="75"/>
    </location>
</feature>
<evidence type="ECO:0000256" key="6">
    <source>
        <dbReference type="HAMAP-Rule" id="MF_00693"/>
    </source>
</evidence>
<comment type="similarity">
    <text evidence="1 6">Belongs to the TACO1 family.</text>
</comment>
<evidence type="ECO:0000256" key="3">
    <source>
        <dbReference type="ARBA" id="ARBA00023015"/>
    </source>
</evidence>
<evidence type="ECO:0000256" key="1">
    <source>
        <dbReference type="ARBA" id="ARBA00008724"/>
    </source>
</evidence>
<proteinExistence type="inferred from homology"/>
<keyword evidence="3 6" id="KW-0805">Transcription regulation</keyword>
<dbReference type="Gene3D" id="1.10.10.200">
    <property type="match status" value="1"/>
</dbReference>
<comment type="caution">
    <text evidence="9">The sequence shown here is derived from an EMBL/GenBank/DDBJ whole genome shotgun (WGS) entry which is preliminary data.</text>
</comment>
<evidence type="ECO:0000256" key="2">
    <source>
        <dbReference type="ARBA" id="ARBA00022490"/>
    </source>
</evidence>
<organism evidence="9 10">
    <name type="scientific">Caldovatus aquaticus</name>
    <dbReference type="NCBI Taxonomy" id="2865671"/>
    <lineage>
        <taxon>Bacteria</taxon>
        <taxon>Pseudomonadati</taxon>
        <taxon>Pseudomonadota</taxon>
        <taxon>Alphaproteobacteria</taxon>
        <taxon>Acetobacterales</taxon>
        <taxon>Roseomonadaceae</taxon>
        <taxon>Caldovatus</taxon>
    </lineage>
</organism>
<evidence type="ECO:0000259" key="7">
    <source>
        <dbReference type="Pfam" id="PF01709"/>
    </source>
</evidence>
<dbReference type="InterPro" id="IPR029072">
    <property type="entry name" value="YebC-like"/>
</dbReference>
<dbReference type="HAMAP" id="MF_00693">
    <property type="entry name" value="Transcrip_reg_TACO1"/>
    <property type="match status" value="1"/>
</dbReference>